<dbReference type="Proteomes" id="UP000223165">
    <property type="component" value="Segment"/>
</dbReference>
<dbReference type="EMBL" id="KU886222">
    <property type="protein sequence ID" value="ANJ65131.1"/>
    <property type="molecule type" value="Genomic_DNA"/>
</dbReference>
<sequence length="209" mass="23596">MYNEKLVIVPAPILRAIHNAKESEAILTCPKRMLSILSRRDVIFYYVVNTLLCDYSYKADPANPEPPLVSALRDLLSHTNGVMNAFTSPAWVAFVDENDADIQSERRLKARSIYEYLTGEPYAWNSTEGDDSLSYIYDTQAKVVGGEAVAVLINAVKENDSYNIISHQRLFEQTILAFTTLTADTKSFASLYKGFCELVYQDSLIRRFA</sequence>
<accession>A0A191ZCL7</accession>
<dbReference type="RefSeq" id="YP_009606425.1">
    <property type="nucleotide sequence ID" value="NC_041975.1"/>
</dbReference>
<dbReference type="KEGG" id="vg:40082375"/>
<evidence type="ECO:0000313" key="2">
    <source>
        <dbReference type="Proteomes" id="UP000223165"/>
    </source>
</evidence>
<gene>
    <name evidence="1" type="primary">320</name>
    <name evidence="1" type="ORF">SPECIALG_320</name>
</gene>
<proteinExistence type="predicted"/>
<reference evidence="2" key="1">
    <citation type="submission" date="2016-03" db="EMBL/GenBank/DDBJ databases">
        <authorList>
            <person name="Sharma R."/>
            <person name="Grossarth S.E."/>
            <person name="Foy B."/>
            <person name="Harbaugh K."/>
            <person name="Ingersoll K."/>
            <person name="Berg J.A."/>
            <person name="Jarvis T.M."/>
            <person name="Esplin I.N.D."/>
            <person name="Merrill B.D."/>
            <person name="Schoenhals J."/>
            <person name="Breakwell D.P."/>
            <person name="Hope S."/>
            <person name="Grose J.H."/>
        </authorList>
    </citation>
    <scope>NUCLEOTIDE SEQUENCE [LARGE SCALE GENOMIC DNA]</scope>
</reference>
<evidence type="ECO:0000313" key="1">
    <source>
        <dbReference type="EMBL" id="ANJ65131.1"/>
    </source>
</evidence>
<dbReference type="GeneID" id="40082375"/>
<protein>
    <submittedName>
        <fullName evidence="1">Uncharacterized protein</fullName>
    </submittedName>
</protein>
<keyword evidence="2" id="KW-1185">Reference proteome</keyword>
<organism evidence="1 2">
    <name type="scientific">Erwinia phage vB_EamM_Special G</name>
    <dbReference type="NCBI Taxonomy" id="1815989"/>
    <lineage>
        <taxon>Viruses</taxon>
        <taxon>Duplodnaviria</taxon>
        <taxon>Heunggongvirae</taxon>
        <taxon>Uroviricota</taxon>
        <taxon>Caudoviricetes</taxon>
        <taxon>Chimalliviridae</taxon>
        <taxon>Agricanvirus</taxon>
        <taxon>Agricanvirus specialG</taxon>
    </lineage>
</organism>
<name>A0A191ZCL7_9CAUD</name>